<accession>A0AAU9D8Q8</accession>
<dbReference type="EMBL" id="AP026802">
    <property type="protein sequence ID" value="BDR58730.1"/>
    <property type="molecule type" value="Genomic_DNA"/>
</dbReference>
<dbReference type="CDD" id="cd09999">
    <property type="entry name" value="Arginase-like_1"/>
    <property type="match status" value="1"/>
</dbReference>
<dbReference type="InterPro" id="IPR023696">
    <property type="entry name" value="Ureohydrolase_dom_sf"/>
</dbReference>
<dbReference type="PANTHER" id="PTHR43782">
    <property type="entry name" value="ARGINASE"/>
    <property type="match status" value="1"/>
</dbReference>
<dbReference type="PROSITE" id="PS51409">
    <property type="entry name" value="ARGINASE_2"/>
    <property type="match status" value="1"/>
</dbReference>
<keyword evidence="6" id="KW-1185">Reference proteome</keyword>
<gene>
    <name evidence="5" type="ORF">XA3_11710</name>
</gene>
<dbReference type="GO" id="GO:0005829">
    <property type="term" value="C:cytosol"/>
    <property type="evidence" value="ECO:0007669"/>
    <property type="project" value="TreeGrafter"/>
</dbReference>
<dbReference type="SUPFAM" id="SSF52768">
    <property type="entry name" value="Arginase/deacetylase"/>
    <property type="match status" value="1"/>
</dbReference>
<protein>
    <submittedName>
        <fullName evidence="5">Arginase</fullName>
    </submittedName>
</protein>
<organism evidence="5 6">
    <name type="scientific">Xylocopilactobacillus apicola</name>
    <dbReference type="NCBI Taxonomy" id="2932184"/>
    <lineage>
        <taxon>Bacteria</taxon>
        <taxon>Bacillati</taxon>
        <taxon>Bacillota</taxon>
        <taxon>Bacilli</taxon>
        <taxon>Lactobacillales</taxon>
        <taxon>Lactobacillaceae</taxon>
        <taxon>Xylocopilactobacillus</taxon>
    </lineage>
</organism>
<dbReference type="Proteomes" id="UP001321861">
    <property type="component" value="Chromosome"/>
</dbReference>
<dbReference type="AlphaFoldDB" id="A0AAU9D8Q8"/>
<name>A0AAU9D8Q8_9LACO</name>
<proteinExistence type="inferred from homology"/>
<dbReference type="GO" id="GO:0030145">
    <property type="term" value="F:manganese ion binding"/>
    <property type="evidence" value="ECO:0007669"/>
    <property type="project" value="TreeGrafter"/>
</dbReference>
<keyword evidence="2" id="KW-0378">Hydrolase</keyword>
<comment type="similarity">
    <text evidence="4">Belongs to the arginase family.</text>
</comment>
<dbReference type="PANTHER" id="PTHR43782:SF3">
    <property type="entry name" value="ARGINASE"/>
    <property type="match status" value="1"/>
</dbReference>
<evidence type="ECO:0000256" key="3">
    <source>
        <dbReference type="ARBA" id="ARBA00023211"/>
    </source>
</evidence>
<dbReference type="Gene3D" id="3.40.800.10">
    <property type="entry name" value="Ureohydrolase domain"/>
    <property type="match status" value="1"/>
</dbReference>
<dbReference type="InterPro" id="IPR006035">
    <property type="entry name" value="Ureohydrolase"/>
</dbReference>
<sequence length="278" mass="30926">MNQTVCLINQQWQGGMNPDYSFGASLLAQIVPPSSAETIFAPMEEGAESLTSIDGQETLLRQMKATYDLLVEKNLAKVITLGGDCAVSEAPFDYLHGKYPLDLGIIWLDAHPDVSNESNSHHVHEMVLANLMHRGAKDFNQSVVHPFKPSQVLLAGLQVQDLRPKDKLVHQLNLTISTPENLTTASNWIKHQGIKRLAIHWDLDVLAPDDFYSILPAKPGLDLKDFDAAVGTLMLNQVLEFLEEIQKSCEIVGLTLAEHMPWDALRLRSGLRNLEIFS</sequence>
<keyword evidence="1" id="KW-0479">Metal-binding</keyword>
<evidence type="ECO:0000256" key="4">
    <source>
        <dbReference type="PROSITE-ProRule" id="PRU00742"/>
    </source>
</evidence>
<dbReference type="GO" id="GO:0004053">
    <property type="term" value="F:arginase activity"/>
    <property type="evidence" value="ECO:0007669"/>
    <property type="project" value="TreeGrafter"/>
</dbReference>
<evidence type="ECO:0000313" key="5">
    <source>
        <dbReference type="EMBL" id="BDR58730.1"/>
    </source>
</evidence>
<reference evidence="5 6" key="1">
    <citation type="journal article" date="2023" name="Microbiol. Spectr.">
        <title>Symbiosis of Carpenter Bees with Uncharacterized Lactic Acid Bacteria Showing NAD Auxotrophy.</title>
        <authorList>
            <person name="Kawasaki S."/>
            <person name="Ozawa K."/>
            <person name="Mori T."/>
            <person name="Yamamoto A."/>
            <person name="Ito M."/>
            <person name="Ohkuma M."/>
            <person name="Sakamoto M."/>
            <person name="Matsutani M."/>
        </authorList>
    </citation>
    <scope>NUCLEOTIDE SEQUENCE [LARGE SCALE GENOMIC DNA]</scope>
    <source>
        <strain evidence="5 6">XA3</strain>
    </source>
</reference>
<evidence type="ECO:0000313" key="6">
    <source>
        <dbReference type="Proteomes" id="UP001321861"/>
    </source>
</evidence>
<dbReference type="KEGG" id="xap:XA3_11710"/>
<keyword evidence="3" id="KW-0464">Manganese</keyword>
<dbReference type="RefSeq" id="WP_317634566.1">
    <property type="nucleotide sequence ID" value="NZ_AP026802.1"/>
</dbReference>
<evidence type="ECO:0000256" key="1">
    <source>
        <dbReference type="ARBA" id="ARBA00022723"/>
    </source>
</evidence>
<dbReference type="Pfam" id="PF00491">
    <property type="entry name" value="Arginase"/>
    <property type="match status" value="1"/>
</dbReference>
<evidence type="ECO:0000256" key="2">
    <source>
        <dbReference type="ARBA" id="ARBA00022801"/>
    </source>
</evidence>